<organism evidence="1 2">
    <name type="scientific">[Candida] jaroonii</name>
    <dbReference type="NCBI Taxonomy" id="467808"/>
    <lineage>
        <taxon>Eukaryota</taxon>
        <taxon>Fungi</taxon>
        <taxon>Dikarya</taxon>
        <taxon>Ascomycota</taxon>
        <taxon>Saccharomycotina</taxon>
        <taxon>Pichiomycetes</taxon>
        <taxon>Debaryomycetaceae</taxon>
        <taxon>Yamadazyma</taxon>
    </lineage>
</organism>
<keyword evidence="2" id="KW-1185">Reference proteome</keyword>
<sequence length="574" mass="63400">MEAITKLSMNVCPYIKSHSVQALRQISSKSSLANEAKQCPFMKQALKARESSMNYSTATKPVNATAIPQEVPKTSAYSFKSDNLVDGKIGISELDLSSNETKFDYNGYLNNELEKKRSDKSYRYFNNINRLANEFPKAHRSQEEKKVTVWCSNDYLGMGRNKETLAEMKRTLDKYGTGAGGTRNIAGHNQHAIKLESELAALHKHEAALVFSSCFVANDAVLSLLGQKLKDLVIFSDELNHASMIQGIKNSRAKKHIFKHNDLNHLEQLLAQYPKSTPKLIAFESVYSMCGSISPIEKICDLAEKYGALTFLDEVHAVGMYGPHGAGVSEHLNFNEHLKSGINKVETETVMNRIDMITGTLGKAYGTVGGYVTGKNNLIDWFRSYAPGFIFTTSLPPSIMAGSSTSIRYQRSNIMDRISQQKNTRYVKNNLNNLGIPVIPNPSHIVPVLVGNAADAKRASDLLLEKHNIYVQAINFPTVPIGEERLRITPTPGHGAELSNQLIGALDSVFNELQLDRINQWESKGGLCGVGEANASPVEHIWTDEQLTLTNEDLNPNVIDPFISPNPVSSGIIV</sequence>
<accession>A0ACA9YBA1</accession>
<protein>
    <submittedName>
        <fullName evidence="1">5-aminolevulinate synthase, mitochondrial</fullName>
    </submittedName>
</protein>
<dbReference type="Proteomes" id="UP001152531">
    <property type="component" value="Unassembled WGS sequence"/>
</dbReference>
<comment type="caution">
    <text evidence="1">The sequence shown here is derived from an EMBL/GenBank/DDBJ whole genome shotgun (WGS) entry which is preliminary data.</text>
</comment>
<gene>
    <name evidence="1" type="primary">HEM1</name>
    <name evidence="1" type="ORF">CLIB1444_08S01112</name>
</gene>
<proteinExistence type="predicted"/>
<dbReference type="EMBL" id="CALSDN010000008">
    <property type="protein sequence ID" value="CAH6722066.1"/>
    <property type="molecule type" value="Genomic_DNA"/>
</dbReference>
<name>A0ACA9YBA1_9ASCO</name>
<evidence type="ECO:0000313" key="1">
    <source>
        <dbReference type="EMBL" id="CAH6722066.1"/>
    </source>
</evidence>
<reference evidence="1" key="1">
    <citation type="submission" date="2022-06" db="EMBL/GenBank/DDBJ databases">
        <authorList>
            <person name="Legras J.-L."/>
            <person name="Devillers H."/>
            <person name="Grondin C."/>
        </authorList>
    </citation>
    <scope>NUCLEOTIDE SEQUENCE</scope>
    <source>
        <strain evidence="1">CLIB 1444</strain>
    </source>
</reference>
<evidence type="ECO:0000313" key="2">
    <source>
        <dbReference type="Proteomes" id="UP001152531"/>
    </source>
</evidence>